<dbReference type="STRING" id="596327.PORUE0001_0565"/>
<dbReference type="AlphaFoldDB" id="C2M9I5"/>
<dbReference type="Gene3D" id="3.40.1090.10">
    <property type="entry name" value="Cytosolic phospholipase A2 catalytic domain"/>
    <property type="match status" value="1"/>
</dbReference>
<dbReference type="InterPro" id="IPR002641">
    <property type="entry name" value="PNPLA_dom"/>
</dbReference>
<evidence type="ECO:0000259" key="5">
    <source>
        <dbReference type="PROSITE" id="PS51635"/>
    </source>
</evidence>
<dbReference type="InterPro" id="IPR050301">
    <property type="entry name" value="NTE"/>
</dbReference>
<keyword evidence="7" id="KW-1185">Reference proteome</keyword>
<dbReference type="eggNOG" id="COG1752">
    <property type="taxonomic scope" value="Bacteria"/>
</dbReference>
<evidence type="ECO:0000313" key="7">
    <source>
        <dbReference type="Proteomes" id="UP000003303"/>
    </source>
</evidence>
<dbReference type="EMBL" id="ACLR01000032">
    <property type="protein sequence ID" value="EEK17615.1"/>
    <property type="molecule type" value="Genomic_DNA"/>
</dbReference>
<feature type="active site" description="Proton acceptor" evidence="4">
    <location>
        <position position="192"/>
    </location>
</feature>
<feature type="domain" description="PNPLA" evidence="5">
    <location>
        <begin position="47"/>
        <end position="205"/>
    </location>
</feature>
<feature type="short sequence motif" description="DGA/G" evidence="4">
    <location>
        <begin position="192"/>
        <end position="194"/>
    </location>
</feature>
<proteinExistence type="predicted"/>
<name>C2M9I5_9PORP</name>
<keyword evidence="1 4" id="KW-0378">Hydrolase</keyword>
<dbReference type="OrthoDB" id="9770965at2"/>
<evidence type="ECO:0000313" key="6">
    <source>
        <dbReference type="EMBL" id="EEK17615.1"/>
    </source>
</evidence>
<dbReference type="Proteomes" id="UP000003303">
    <property type="component" value="Unassembled WGS sequence"/>
</dbReference>
<evidence type="ECO:0000256" key="4">
    <source>
        <dbReference type="PROSITE-ProRule" id="PRU01161"/>
    </source>
</evidence>
<sequence>MTLNPSNLKAQGERLIERSSALISTSLDKLVERVRTWTHGSRPTFGLALCGGAARGLAYIGVFRFLEEHHVRPDVIAGTSVGSLMGALYADGYSSEEIYELSPQFGFMNMTSLTTPRLSLLKTHKYQEFLRSTLRHQRIEELPIPMHIIATNLNKAEAHDFTEGDLAPAVVASCSIPILFEPVVIDGEQYVDGGVFMNLPARPIRESCDFLLGINLSPEVDNTPTKNILRLSDRLIRIMMRANVTIDLELCDVVLQTPLLSHFGAYDVSPVDIISDIGYQLMCKAYEEEEQFREIIDLLSQRGKA</sequence>
<evidence type="ECO:0000256" key="2">
    <source>
        <dbReference type="ARBA" id="ARBA00022963"/>
    </source>
</evidence>
<keyword evidence="2 4" id="KW-0442">Lipid degradation</keyword>
<dbReference type="RefSeq" id="WP_007364569.1">
    <property type="nucleotide sequence ID" value="NZ_ACLR01000032.1"/>
</dbReference>
<accession>C2M9I5</accession>
<evidence type="ECO:0000256" key="3">
    <source>
        <dbReference type="ARBA" id="ARBA00023098"/>
    </source>
</evidence>
<dbReference type="PANTHER" id="PTHR14226:SF29">
    <property type="entry name" value="NEUROPATHY TARGET ESTERASE SWS"/>
    <property type="match status" value="1"/>
</dbReference>
<protein>
    <submittedName>
        <fullName evidence="6">Phospholipase, patatin family</fullName>
    </submittedName>
</protein>
<dbReference type="GO" id="GO:0016042">
    <property type="term" value="P:lipid catabolic process"/>
    <property type="evidence" value="ECO:0007669"/>
    <property type="project" value="UniProtKB-UniRule"/>
</dbReference>
<reference evidence="6 7" key="1">
    <citation type="submission" date="2009-04" db="EMBL/GenBank/DDBJ databases">
        <authorList>
            <person name="Sebastian Y."/>
            <person name="Madupu R."/>
            <person name="Durkin A.S."/>
            <person name="Torralba M."/>
            <person name="Methe B."/>
            <person name="Sutton G.G."/>
            <person name="Strausberg R.L."/>
            <person name="Nelson K.E."/>
        </authorList>
    </citation>
    <scope>NUCLEOTIDE SEQUENCE [LARGE SCALE GENOMIC DNA]</scope>
    <source>
        <strain evidence="6 7">60-3</strain>
    </source>
</reference>
<feature type="active site" description="Nucleophile" evidence="4">
    <location>
        <position position="80"/>
    </location>
</feature>
<comment type="caution">
    <text evidence="4">Lacks conserved residue(s) required for the propagation of feature annotation.</text>
</comment>
<keyword evidence="3 4" id="KW-0443">Lipid metabolism</keyword>
<dbReference type="InterPro" id="IPR016035">
    <property type="entry name" value="Acyl_Trfase/lysoPLipase"/>
</dbReference>
<dbReference type="SUPFAM" id="SSF52151">
    <property type="entry name" value="FabD/lysophospholipase-like"/>
    <property type="match status" value="1"/>
</dbReference>
<dbReference type="CDD" id="cd07205">
    <property type="entry name" value="Pat_PNPLA6_PNPLA7_NTE1_like"/>
    <property type="match status" value="1"/>
</dbReference>
<dbReference type="Pfam" id="PF01734">
    <property type="entry name" value="Patatin"/>
    <property type="match status" value="1"/>
</dbReference>
<gene>
    <name evidence="6" type="ORF">PORUE0001_0565</name>
</gene>
<dbReference type="PROSITE" id="PS51635">
    <property type="entry name" value="PNPLA"/>
    <property type="match status" value="1"/>
</dbReference>
<evidence type="ECO:0000256" key="1">
    <source>
        <dbReference type="ARBA" id="ARBA00022801"/>
    </source>
</evidence>
<organism evidence="6 7">
    <name type="scientific">Porphyromonas uenonis 60-3</name>
    <dbReference type="NCBI Taxonomy" id="596327"/>
    <lineage>
        <taxon>Bacteria</taxon>
        <taxon>Pseudomonadati</taxon>
        <taxon>Bacteroidota</taxon>
        <taxon>Bacteroidia</taxon>
        <taxon>Bacteroidales</taxon>
        <taxon>Porphyromonadaceae</taxon>
        <taxon>Porphyromonas</taxon>
    </lineage>
</organism>
<dbReference type="PANTHER" id="PTHR14226">
    <property type="entry name" value="NEUROPATHY TARGET ESTERASE/SWISS CHEESE D.MELANOGASTER"/>
    <property type="match status" value="1"/>
</dbReference>
<comment type="caution">
    <text evidence="6">The sequence shown here is derived from an EMBL/GenBank/DDBJ whole genome shotgun (WGS) entry which is preliminary data.</text>
</comment>
<dbReference type="GO" id="GO:0016787">
    <property type="term" value="F:hydrolase activity"/>
    <property type="evidence" value="ECO:0007669"/>
    <property type="project" value="UniProtKB-UniRule"/>
</dbReference>
<feature type="short sequence motif" description="GXSXG" evidence="4">
    <location>
        <begin position="78"/>
        <end position="82"/>
    </location>
</feature>